<feature type="transmembrane region" description="Helical" evidence="8">
    <location>
        <begin position="12"/>
        <end position="32"/>
    </location>
</feature>
<evidence type="ECO:0000256" key="7">
    <source>
        <dbReference type="ARBA" id="ARBA00038408"/>
    </source>
</evidence>
<dbReference type="Pfam" id="PF13624">
    <property type="entry name" value="SurA_N_3"/>
    <property type="match status" value="1"/>
</dbReference>
<comment type="subcellular location">
    <subcellularLocation>
        <location evidence="1">Cell membrane</location>
        <topology evidence="1">Single-pass type II membrane protein</topology>
    </subcellularLocation>
</comment>
<name>A0A3N4UP46_9RHOB</name>
<reference evidence="10 11" key="1">
    <citation type="submission" date="2018-11" db="EMBL/GenBank/DDBJ databases">
        <title>Genomic Encyclopedia of Type Strains, Phase IV (KMG-IV): sequencing the most valuable type-strain genomes for metagenomic binning, comparative biology and taxonomic classification.</title>
        <authorList>
            <person name="Goeker M."/>
        </authorList>
    </citation>
    <scope>NUCLEOTIDE SEQUENCE [LARGE SCALE GENOMIC DNA]</scope>
    <source>
        <strain evidence="10 11">DSM 104731</strain>
    </source>
</reference>
<evidence type="ECO:0000313" key="11">
    <source>
        <dbReference type="Proteomes" id="UP000269689"/>
    </source>
</evidence>
<sequence>MARSTGTGKKMVVWGILGLLIVGLGGFGTANFGGTVNSVGKVGDRDIDANAYANALTSEISRFEQQIGQPMSIAQAEQIGIPERVLGQLFNQAALDNETARLSLSVGDAAVREQLLSIPSFQGLDGTFDSASYRATLSRVGENPTSFEAGLREDLSRTLLQGALTTGITMPEAYGDVVVEWIGERRTISVAILDQNALLLGTPVPTEVNIKEQYDATPEAYTTPETRDVSYVWLTPAMLADEVDLDEDSLRQIYDENIEQFIQAERRLVERLVFGTAEEAAAASERLAAGESTFEDEIAARGLQVIDTDMGDVSRADLGRAANDVFSLDVDGVSDVIETDLGPALFRVNGLLEATEVSFEEARDDLSIEMAADAARREISDMLEDIDDLLASGATLEEVAQETRMELGTMGWTPASEEPIALYTDFDAAVQAASTDDFPEVIQLSDGGIFALRLNEIVPATLKPLDEVRDQVIADWQVKESARQMLVRAQELESQVAAGTPLADLELPMETFDAITRQDFISTMPEGFIDAVFAPELKAGTTTLVQGAGQVVIASIDAVMPPEDTEENAAIADSYITSAAQGAAQDVIAAFSNALRARDGVSINDTAISAIHAQLP</sequence>
<dbReference type="SUPFAM" id="SSF109998">
    <property type="entry name" value="Triger factor/SurA peptide-binding domain-like"/>
    <property type="match status" value="1"/>
</dbReference>
<evidence type="ECO:0000256" key="2">
    <source>
        <dbReference type="ARBA" id="ARBA00022475"/>
    </source>
</evidence>
<evidence type="ECO:0000256" key="3">
    <source>
        <dbReference type="ARBA" id="ARBA00022692"/>
    </source>
</evidence>
<keyword evidence="5 8" id="KW-0472">Membrane</keyword>
<comment type="similarity">
    <text evidence="7">Belongs to the PpiD chaperone family.</text>
</comment>
<keyword evidence="11" id="KW-1185">Reference proteome</keyword>
<evidence type="ECO:0000256" key="4">
    <source>
        <dbReference type="ARBA" id="ARBA00022989"/>
    </source>
</evidence>
<comment type="caution">
    <text evidence="10">The sequence shown here is derived from an EMBL/GenBank/DDBJ whole genome shotgun (WGS) entry which is preliminary data.</text>
</comment>
<dbReference type="AlphaFoldDB" id="A0A3N4UP46"/>
<evidence type="ECO:0000256" key="5">
    <source>
        <dbReference type="ARBA" id="ARBA00023136"/>
    </source>
</evidence>
<evidence type="ECO:0000259" key="9">
    <source>
        <dbReference type="Pfam" id="PF13145"/>
    </source>
</evidence>
<keyword evidence="4 8" id="KW-1133">Transmembrane helix</keyword>
<keyword evidence="2" id="KW-1003">Cell membrane</keyword>
<dbReference type="OrthoDB" id="9768393at2"/>
<dbReference type="PANTHER" id="PTHR47529:SF1">
    <property type="entry name" value="PERIPLASMIC CHAPERONE PPID"/>
    <property type="match status" value="1"/>
</dbReference>
<accession>A0A3N4UP46</accession>
<gene>
    <name evidence="10" type="ORF">EDD53_0937</name>
</gene>
<organism evidence="10 11">
    <name type="scientific">Pacificibacter maritimus</name>
    <dbReference type="NCBI Taxonomy" id="762213"/>
    <lineage>
        <taxon>Bacteria</taxon>
        <taxon>Pseudomonadati</taxon>
        <taxon>Pseudomonadota</taxon>
        <taxon>Alphaproteobacteria</taxon>
        <taxon>Rhodobacterales</taxon>
        <taxon>Roseobacteraceae</taxon>
        <taxon>Pacificibacter</taxon>
    </lineage>
</organism>
<keyword evidence="3 8" id="KW-0812">Transmembrane</keyword>
<evidence type="ECO:0000256" key="1">
    <source>
        <dbReference type="ARBA" id="ARBA00004401"/>
    </source>
</evidence>
<feature type="domain" description="PpiC" evidence="9">
    <location>
        <begin position="246"/>
        <end position="364"/>
    </location>
</feature>
<dbReference type="GO" id="GO:0003755">
    <property type="term" value="F:peptidyl-prolyl cis-trans isomerase activity"/>
    <property type="evidence" value="ECO:0007669"/>
    <property type="project" value="InterPro"/>
</dbReference>
<dbReference type="RefSeq" id="WP_123791987.1">
    <property type="nucleotide sequence ID" value="NZ_RKQK01000001.1"/>
</dbReference>
<protein>
    <submittedName>
        <fullName evidence="10">Peptidyl-prolyl cis-trans isomerase D</fullName>
    </submittedName>
</protein>
<evidence type="ECO:0000256" key="6">
    <source>
        <dbReference type="ARBA" id="ARBA00023186"/>
    </source>
</evidence>
<dbReference type="EMBL" id="RKQK01000001">
    <property type="protein sequence ID" value="RPE71808.1"/>
    <property type="molecule type" value="Genomic_DNA"/>
</dbReference>
<dbReference type="PANTHER" id="PTHR47529">
    <property type="entry name" value="PEPTIDYL-PROLYL CIS-TRANS ISOMERASE D"/>
    <property type="match status" value="1"/>
</dbReference>
<dbReference type="Pfam" id="PF13145">
    <property type="entry name" value="Rotamase_2"/>
    <property type="match status" value="2"/>
</dbReference>
<evidence type="ECO:0000256" key="8">
    <source>
        <dbReference type="SAM" id="Phobius"/>
    </source>
</evidence>
<proteinExistence type="inferred from homology"/>
<evidence type="ECO:0000313" key="10">
    <source>
        <dbReference type="EMBL" id="RPE71808.1"/>
    </source>
</evidence>
<dbReference type="InterPro" id="IPR052029">
    <property type="entry name" value="PpiD_chaperone"/>
</dbReference>
<dbReference type="GO" id="GO:0005886">
    <property type="term" value="C:plasma membrane"/>
    <property type="evidence" value="ECO:0007669"/>
    <property type="project" value="UniProtKB-SubCell"/>
</dbReference>
<dbReference type="InterPro" id="IPR000297">
    <property type="entry name" value="PPIase_PpiC"/>
</dbReference>
<keyword evidence="10" id="KW-0413">Isomerase</keyword>
<dbReference type="InterPro" id="IPR027304">
    <property type="entry name" value="Trigger_fact/SurA_dom_sf"/>
</dbReference>
<dbReference type="Proteomes" id="UP000269689">
    <property type="component" value="Unassembled WGS sequence"/>
</dbReference>
<keyword evidence="6" id="KW-0143">Chaperone</keyword>
<dbReference type="SUPFAM" id="SSF54534">
    <property type="entry name" value="FKBP-like"/>
    <property type="match status" value="1"/>
</dbReference>
<feature type="domain" description="PpiC" evidence="9">
    <location>
        <begin position="385"/>
        <end position="470"/>
    </location>
</feature>